<feature type="transmembrane region" description="Helical" evidence="7">
    <location>
        <begin position="23"/>
        <end position="44"/>
    </location>
</feature>
<dbReference type="GO" id="GO:0008381">
    <property type="term" value="F:mechanosensitive monoatomic ion channel activity"/>
    <property type="evidence" value="ECO:0007669"/>
    <property type="project" value="UniProtKB-ARBA"/>
</dbReference>
<evidence type="ECO:0000259" key="8">
    <source>
        <dbReference type="Pfam" id="PF00924"/>
    </source>
</evidence>
<dbReference type="AlphaFoldDB" id="A0A1P8JX50"/>
<dbReference type="SUPFAM" id="SSF50182">
    <property type="entry name" value="Sm-like ribonucleoproteins"/>
    <property type="match status" value="1"/>
</dbReference>
<dbReference type="STRING" id="1842727.RD110_14920"/>
<dbReference type="OrthoDB" id="9775207at2"/>
<keyword evidence="12" id="KW-1185">Reference proteome</keyword>
<evidence type="ECO:0000256" key="6">
    <source>
        <dbReference type="ARBA" id="ARBA00023136"/>
    </source>
</evidence>
<feature type="domain" description="Mechanosensitive ion channel MscS" evidence="8">
    <location>
        <begin position="201"/>
        <end position="268"/>
    </location>
</feature>
<evidence type="ECO:0000259" key="10">
    <source>
        <dbReference type="Pfam" id="PF21088"/>
    </source>
</evidence>
<feature type="domain" description="Mechanosensitive ion channel MscS C-terminal" evidence="9">
    <location>
        <begin position="274"/>
        <end position="359"/>
    </location>
</feature>
<sequence>MSFSNIQAWFGRNSFAGNSLNDLLIALASALVAYLLMTTALGFARRRVHRGDGRNGTASAVLDQGVRPVLAQMLDRTNHGLLLAGAVLLGLHLLNLPLRWESRISQLWFVTVALQVALWGTKLIEVLLQRYLQRHAGGSPSAPAAVAPQATVSATLIGWALQTALWTIVALAVLSNLGFNITAFIASLGIGGIAVALAAQNILGDLFASVAIALDKPFEVGDAISAGAVAGTVEHVGLKTTRLRSAGGEQVVVSNSELLKNSMKNFKRMQTRRIEFTFGITYGATPDQAAAVPGIVRRVIEAQPEVKFDRAHFTRFGESSLDYVVVYIMQTADYGRYMDTQQTVNIALMREFAAIGVEFAFPTRTVMLVPAAESEGALPDGPGAGRRVLDVAH</sequence>
<evidence type="ECO:0000256" key="3">
    <source>
        <dbReference type="ARBA" id="ARBA00022475"/>
    </source>
</evidence>
<evidence type="ECO:0000313" key="11">
    <source>
        <dbReference type="EMBL" id="APW38323.1"/>
    </source>
</evidence>
<dbReference type="PANTHER" id="PTHR30566:SF25">
    <property type="entry name" value="INNER MEMBRANE PROTEIN"/>
    <property type="match status" value="1"/>
</dbReference>
<dbReference type="Pfam" id="PF21088">
    <property type="entry name" value="MS_channel_1st"/>
    <property type="match status" value="1"/>
</dbReference>
<dbReference type="Gene3D" id="3.30.70.100">
    <property type="match status" value="1"/>
</dbReference>
<dbReference type="InterPro" id="IPR010920">
    <property type="entry name" value="LSM_dom_sf"/>
</dbReference>
<dbReference type="InterPro" id="IPR011066">
    <property type="entry name" value="MscS_channel_C_sf"/>
</dbReference>
<feature type="transmembrane region" description="Helical" evidence="7">
    <location>
        <begin position="106"/>
        <end position="128"/>
    </location>
</feature>
<gene>
    <name evidence="11" type="ORF">RD110_14920</name>
</gene>
<dbReference type="InterPro" id="IPR049142">
    <property type="entry name" value="MS_channel_1st"/>
</dbReference>
<feature type="transmembrane region" description="Helical" evidence="7">
    <location>
        <begin position="179"/>
        <end position="199"/>
    </location>
</feature>
<accession>A0A1P8JX50</accession>
<evidence type="ECO:0000256" key="2">
    <source>
        <dbReference type="ARBA" id="ARBA00008017"/>
    </source>
</evidence>
<keyword evidence="4 7" id="KW-0812">Transmembrane</keyword>
<dbReference type="Proteomes" id="UP000186609">
    <property type="component" value="Chromosome"/>
</dbReference>
<feature type="domain" description="Mechanosensitive ion channel transmembrane helices 2/3" evidence="10">
    <location>
        <begin position="165"/>
        <end position="200"/>
    </location>
</feature>
<evidence type="ECO:0000259" key="9">
    <source>
        <dbReference type="Pfam" id="PF21082"/>
    </source>
</evidence>
<dbReference type="InterPro" id="IPR023408">
    <property type="entry name" value="MscS_beta-dom_sf"/>
</dbReference>
<dbReference type="Pfam" id="PF21082">
    <property type="entry name" value="MS_channel_3rd"/>
    <property type="match status" value="1"/>
</dbReference>
<dbReference type="PANTHER" id="PTHR30566">
    <property type="entry name" value="YNAI-RELATED MECHANOSENSITIVE ION CHANNEL"/>
    <property type="match status" value="1"/>
</dbReference>
<evidence type="ECO:0000256" key="4">
    <source>
        <dbReference type="ARBA" id="ARBA00022692"/>
    </source>
</evidence>
<proteinExistence type="inferred from homology"/>
<dbReference type="Pfam" id="PF00924">
    <property type="entry name" value="MS_channel_2nd"/>
    <property type="match status" value="1"/>
</dbReference>
<comment type="subcellular location">
    <subcellularLocation>
        <location evidence="1">Cell membrane</location>
        <topology evidence="1">Multi-pass membrane protein</topology>
    </subcellularLocation>
</comment>
<dbReference type="SUPFAM" id="SSF82689">
    <property type="entry name" value="Mechanosensitive channel protein MscS (YggB), C-terminal domain"/>
    <property type="match status" value="1"/>
</dbReference>
<keyword evidence="6 7" id="KW-0472">Membrane</keyword>
<dbReference type="InterPro" id="IPR006685">
    <property type="entry name" value="MscS_channel_2nd"/>
</dbReference>
<evidence type="ECO:0000313" key="12">
    <source>
        <dbReference type="Proteomes" id="UP000186609"/>
    </source>
</evidence>
<organism evidence="11 12">
    <name type="scientific">Rhodoferax koreensis</name>
    <dbReference type="NCBI Taxonomy" id="1842727"/>
    <lineage>
        <taxon>Bacteria</taxon>
        <taxon>Pseudomonadati</taxon>
        <taxon>Pseudomonadota</taxon>
        <taxon>Betaproteobacteria</taxon>
        <taxon>Burkholderiales</taxon>
        <taxon>Comamonadaceae</taxon>
        <taxon>Rhodoferax</taxon>
    </lineage>
</organism>
<dbReference type="GO" id="GO:0005886">
    <property type="term" value="C:plasma membrane"/>
    <property type="evidence" value="ECO:0007669"/>
    <property type="project" value="UniProtKB-SubCell"/>
</dbReference>
<feature type="transmembrane region" description="Helical" evidence="7">
    <location>
        <begin position="80"/>
        <end position="100"/>
    </location>
</feature>
<dbReference type="SUPFAM" id="SSF82861">
    <property type="entry name" value="Mechanosensitive channel protein MscS (YggB), transmembrane region"/>
    <property type="match status" value="1"/>
</dbReference>
<protein>
    <submittedName>
        <fullName evidence="11">Mechanosensitive ion channel protein MscS</fullName>
    </submittedName>
</protein>
<evidence type="ECO:0000256" key="7">
    <source>
        <dbReference type="SAM" id="Phobius"/>
    </source>
</evidence>
<dbReference type="InterPro" id="IPR011014">
    <property type="entry name" value="MscS_channel_TM-2"/>
</dbReference>
<dbReference type="Gene3D" id="1.10.287.1260">
    <property type="match status" value="1"/>
</dbReference>
<dbReference type="Gene3D" id="2.30.30.60">
    <property type="match status" value="1"/>
</dbReference>
<name>A0A1P8JX50_9BURK</name>
<evidence type="ECO:0000256" key="1">
    <source>
        <dbReference type="ARBA" id="ARBA00004651"/>
    </source>
</evidence>
<dbReference type="RefSeq" id="WP_076200202.1">
    <property type="nucleotide sequence ID" value="NZ_CP019236.1"/>
</dbReference>
<comment type="similarity">
    <text evidence="2">Belongs to the MscS (TC 1.A.23) family.</text>
</comment>
<keyword evidence="3" id="KW-1003">Cell membrane</keyword>
<keyword evidence="5 7" id="KW-1133">Transmembrane helix</keyword>
<dbReference type="InterPro" id="IPR049278">
    <property type="entry name" value="MS_channel_C"/>
</dbReference>
<dbReference type="EMBL" id="CP019236">
    <property type="protein sequence ID" value="APW38323.1"/>
    <property type="molecule type" value="Genomic_DNA"/>
</dbReference>
<evidence type="ECO:0000256" key="5">
    <source>
        <dbReference type="ARBA" id="ARBA00022989"/>
    </source>
</evidence>
<dbReference type="KEGG" id="rhy:RD110_14920"/>
<reference evidence="11 12" key="1">
    <citation type="submission" date="2017-01" db="EMBL/GenBank/DDBJ databases">
        <authorList>
            <person name="Mah S.A."/>
            <person name="Swanson W.J."/>
            <person name="Moy G.W."/>
            <person name="Vacquier V.D."/>
        </authorList>
    </citation>
    <scope>NUCLEOTIDE SEQUENCE [LARGE SCALE GENOMIC DNA]</scope>
    <source>
        <strain evidence="11 12">DCY110</strain>
    </source>
</reference>